<dbReference type="RefSeq" id="WP_035722181.1">
    <property type="nucleotide sequence ID" value="NZ_BAVS01000003.1"/>
</dbReference>
<comment type="caution">
    <text evidence="1">The sequence shown here is derived from an EMBL/GenBank/DDBJ whole genome shotgun (WGS) entry which is preliminary data.</text>
</comment>
<organism evidence="1 2">
    <name type="scientific">Gracilibacillus boraciitolerans JCM 21714</name>
    <dbReference type="NCBI Taxonomy" id="1298598"/>
    <lineage>
        <taxon>Bacteria</taxon>
        <taxon>Bacillati</taxon>
        <taxon>Bacillota</taxon>
        <taxon>Bacilli</taxon>
        <taxon>Bacillales</taxon>
        <taxon>Bacillaceae</taxon>
        <taxon>Gracilibacillus</taxon>
    </lineage>
</organism>
<dbReference type="Gene3D" id="3.40.960.10">
    <property type="entry name" value="VSR Endonuclease"/>
    <property type="match status" value="1"/>
</dbReference>
<protein>
    <submittedName>
        <fullName evidence="1">Uncharacterized protein</fullName>
    </submittedName>
</protein>
<evidence type="ECO:0000313" key="1">
    <source>
        <dbReference type="EMBL" id="GAE92249.1"/>
    </source>
</evidence>
<gene>
    <name evidence="1" type="ORF">JCM21714_1236</name>
</gene>
<evidence type="ECO:0000313" key="2">
    <source>
        <dbReference type="Proteomes" id="UP000019102"/>
    </source>
</evidence>
<dbReference type="eggNOG" id="ENOG5033PP5">
    <property type="taxonomic scope" value="Bacteria"/>
</dbReference>
<dbReference type="AlphaFoldDB" id="W4VHL5"/>
<proteinExistence type="predicted"/>
<accession>W4VHL5</accession>
<keyword evidence="2" id="KW-1185">Reference proteome</keyword>
<reference evidence="1 2" key="1">
    <citation type="journal article" date="2014" name="Genome Announc.">
        <title>Draft Genome Sequence of the Boron-Tolerant and Moderately Halotolerant Bacterium Gracilibacillus boraciitolerans JCM 21714T.</title>
        <authorList>
            <person name="Ahmed I."/>
            <person name="Oshima K."/>
            <person name="Suda W."/>
            <person name="Kitamura K."/>
            <person name="Iida T."/>
            <person name="Ohmori Y."/>
            <person name="Fujiwara T."/>
            <person name="Hattori M."/>
            <person name="Ohkuma M."/>
        </authorList>
    </citation>
    <scope>NUCLEOTIDE SEQUENCE [LARGE SCALE GENOMIC DNA]</scope>
    <source>
        <strain evidence="1 2">JCM 21714</strain>
    </source>
</reference>
<dbReference type="STRING" id="1298598.JCM21714_1236"/>
<dbReference type="EMBL" id="BAVS01000003">
    <property type="protein sequence ID" value="GAE92249.1"/>
    <property type="molecule type" value="Genomic_DNA"/>
</dbReference>
<dbReference type="Proteomes" id="UP000019102">
    <property type="component" value="Unassembled WGS sequence"/>
</dbReference>
<sequence length="253" mass="29898">MRLYDAKYNQTCKICNFTISHNKQGRFTLHLKIQHHISLNEYLISYYYSSDELNCSYELCENKVKLYRGKPKKFCSNACASRNKAKPNICHVCGKKFDTTVRPHRATKTCSKYCENQLRSNSTYNWHKSMSKQQKDEHFTKIISKTAMTRKKNHTPSWNSGKTGIYSQEVIKKIRKSTLKQMENKVFRKTKIEILMEVFLKEFKIAYTYSFILENRQFDFYLKDYNILIECDGGLLACTQNFIQIQQTGSLKE</sequence>
<dbReference type="OrthoDB" id="9757917at2"/>
<name>W4VHL5_9BACI</name>